<keyword evidence="5" id="KW-1185">Reference proteome</keyword>
<gene>
    <name evidence="4" type="ORF">U1T56_14280</name>
</gene>
<sequence>MSPKWLASVKRTLPAVAVIVGLSASTTQAQPGGSFWQGVQKSGALRCGAAVAAPYVMRDPGTGEYSGFFADLCREFAKVLGVEPKFVDTTWDNIVAGLQAGKWDMSLALNRTPTRAMAVNFSIPAMQYEISLAYNKANPKIQGSPKSVADIDRPEITLAVMSGTAQDKAISGAVKQAKILRLPSNDETRLAIISRRADVLVDASDTNLLFTRSHPDWAVAFTPTPALARQGVAFGLPQQLSYADVEVVNIFLEEKVATGEVDALIRKAVDQVLGAGQQ</sequence>
<feature type="chain" id="PRO_5045099044" evidence="2">
    <location>
        <begin position="30"/>
        <end position="278"/>
    </location>
</feature>
<proteinExistence type="predicted"/>
<evidence type="ECO:0000259" key="3">
    <source>
        <dbReference type="SMART" id="SM00062"/>
    </source>
</evidence>
<comment type="caution">
    <text evidence="4">The sequence shown here is derived from an EMBL/GenBank/DDBJ whole genome shotgun (WGS) entry which is preliminary data.</text>
</comment>
<feature type="signal peptide" evidence="2">
    <location>
        <begin position="1"/>
        <end position="29"/>
    </location>
</feature>
<dbReference type="EMBL" id="JBBLZC010000014">
    <property type="protein sequence ID" value="MEK0084323.1"/>
    <property type="molecule type" value="Genomic_DNA"/>
</dbReference>
<dbReference type="PANTHER" id="PTHR35936:SF17">
    <property type="entry name" value="ARGININE-BINDING EXTRACELLULAR PROTEIN ARTP"/>
    <property type="match status" value="1"/>
</dbReference>
<evidence type="ECO:0000313" key="4">
    <source>
        <dbReference type="EMBL" id="MEK0084323.1"/>
    </source>
</evidence>
<dbReference type="SUPFAM" id="SSF53850">
    <property type="entry name" value="Periplasmic binding protein-like II"/>
    <property type="match status" value="1"/>
</dbReference>
<protein>
    <submittedName>
        <fullName evidence="4">Transporter substrate-binding domain-containing protein</fullName>
    </submittedName>
</protein>
<dbReference type="Gene3D" id="3.40.190.10">
    <property type="entry name" value="Periplasmic binding protein-like II"/>
    <property type="match status" value="2"/>
</dbReference>
<organism evidence="4 5">
    <name type="scientific">Benzoatithermus flavus</name>
    <dbReference type="NCBI Taxonomy" id="3108223"/>
    <lineage>
        <taxon>Bacteria</taxon>
        <taxon>Pseudomonadati</taxon>
        <taxon>Pseudomonadota</taxon>
        <taxon>Alphaproteobacteria</taxon>
        <taxon>Geminicoccales</taxon>
        <taxon>Geminicoccaceae</taxon>
        <taxon>Benzoatithermus</taxon>
    </lineage>
</organism>
<evidence type="ECO:0000256" key="1">
    <source>
        <dbReference type="ARBA" id="ARBA00022729"/>
    </source>
</evidence>
<dbReference type="PANTHER" id="PTHR35936">
    <property type="entry name" value="MEMBRANE-BOUND LYTIC MUREIN TRANSGLYCOSYLASE F"/>
    <property type="match status" value="1"/>
</dbReference>
<evidence type="ECO:0000313" key="5">
    <source>
        <dbReference type="Proteomes" id="UP001375743"/>
    </source>
</evidence>
<reference evidence="4 5" key="1">
    <citation type="submission" date="2024-01" db="EMBL/GenBank/DDBJ databases">
        <title>Multi-omics insights into the function and evolution of sodium benzoate biodegradation pathways in Benzoatithermus flavus gen. nov., sp. nov. from hot spring.</title>
        <authorList>
            <person name="Hu C.-J."/>
            <person name="Li W.-J."/>
        </authorList>
    </citation>
    <scope>NUCLEOTIDE SEQUENCE [LARGE SCALE GENOMIC DNA]</scope>
    <source>
        <strain evidence="4 5">SYSU G07066</strain>
    </source>
</reference>
<name>A0ABU8XSY5_9PROT</name>
<dbReference type="Pfam" id="PF00497">
    <property type="entry name" value="SBP_bac_3"/>
    <property type="match status" value="1"/>
</dbReference>
<dbReference type="Proteomes" id="UP001375743">
    <property type="component" value="Unassembled WGS sequence"/>
</dbReference>
<accession>A0ABU8XSY5</accession>
<dbReference type="SMART" id="SM00062">
    <property type="entry name" value="PBPb"/>
    <property type="match status" value="1"/>
</dbReference>
<feature type="domain" description="Solute-binding protein family 3/N-terminal" evidence="3">
    <location>
        <begin position="44"/>
        <end position="272"/>
    </location>
</feature>
<dbReference type="InterPro" id="IPR001638">
    <property type="entry name" value="Solute-binding_3/MltF_N"/>
</dbReference>
<keyword evidence="1 2" id="KW-0732">Signal</keyword>
<dbReference type="RefSeq" id="WP_418160175.1">
    <property type="nucleotide sequence ID" value="NZ_JBBLZC010000014.1"/>
</dbReference>
<evidence type="ECO:0000256" key="2">
    <source>
        <dbReference type="SAM" id="SignalP"/>
    </source>
</evidence>